<gene>
    <name evidence="9" type="ORF">ACFOSU_14770</name>
</gene>
<organism evidence="9 10">
    <name type="scientific">Salinisphaera aquimarina</name>
    <dbReference type="NCBI Taxonomy" id="2094031"/>
    <lineage>
        <taxon>Bacteria</taxon>
        <taxon>Pseudomonadati</taxon>
        <taxon>Pseudomonadota</taxon>
        <taxon>Gammaproteobacteria</taxon>
        <taxon>Salinisphaerales</taxon>
        <taxon>Salinisphaeraceae</taxon>
        <taxon>Salinisphaera</taxon>
    </lineage>
</organism>
<keyword evidence="6" id="KW-0411">Iron-sulfur</keyword>
<dbReference type="Pfam" id="PF00355">
    <property type="entry name" value="Rieske"/>
    <property type="match status" value="1"/>
</dbReference>
<dbReference type="RefSeq" id="WP_380690702.1">
    <property type="nucleotide sequence ID" value="NZ_JBHRSS010000007.1"/>
</dbReference>
<evidence type="ECO:0000259" key="8">
    <source>
        <dbReference type="PROSITE" id="PS51296"/>
    </source>
</evidence>
<dbReference type="PRINTS" id="PR00090">
    <property type="entry name" value="RNGDIOXGNASE"/>
</dbReference>
<name>A0ABV7EQV6_9GAMM</name>
<keyword evidence="9" id="KW-0223">Dioxygenase</keyword>
<dbReference type="EMBL" id="JBHRSS010000007">
    <property type="protein sequence ID" value="MFC3105142.1"/>
    <property type="molecule type" value="Genomic_DNA"/>
</dbReference>
<reference evidence="10" key="1">
    <citation type="journal article" date="2019" name="Int. J. Syst. Evol. Microbiol.">
        <title>The Global Catalogue of Microorganisms (GCM) 10K type strain sequencing project: providing services to taxonomists for standard genome sequencing and annotation.</title>
        <authorList>
            <consortium name="The Broad Institute Genomics Platform"/>
            <consortium name="The Broad Institute Genome Sequencing Center for Infectious Disease"/>
            <person name="Wu L."/>
            <person name="Ma J."/>
        </authorList>
    </citation>
    <scope>NUCLEOTIDE SEQUENCE [LARGE SCALE GENOMIC DNA]</scope>
    <source>
        <strain evidence="10">KCTC 52640</strain>
    </source>
</reference>
<keyword evidence="4 9" id="KW-0560">Oxidoreductase</keyword>
<evidence type="ECO:0000313" key="10">
    <source>
        <dbReference type="Proteomes" id="UP001595462"/>
    </source>
</evidence>
<dbReference type="InterPro" id="IPR036922">
    <property type="entry name" value="Rieske_2Fe-2S_sf"/>
</dbReference>
<feature type="region of interest" description="Disordered" evidence="7">
    <location>
        <begin position="1"/>
        <end position="23"/>
    </location>
</feature>
<dbReference type="InterPro" id="IPR001663">
    <property type="entry name" value="Rng_hydr_dOase-A"/>
</dbReference>
<evidence type="ECO:0000256" key="3">
    <source>
        <dbReference type="ARBA" id="ARBA00022723"/>
    </source>
</evidence>
<evidence type="ECO:0000256" key="4">
    <source>
        <dbReference type="ARBA" id="ARBA00023002"/>
    </source>
</evidence>
<evidence type="ECO:0000256" key="6">
    <source>
        <dbReference type="ARBA" id="ARBA00023014"/>
    </source>
</evidence>
<feature type="domain" description="Rieske" evidence="8">
    <location>
        <begin position="64"/>
        <end position="189"/>
    </location>
</feature>
<dbReference type="PANTHER" id="PTHR43756">
    <property type="entry name" value="CHOLINE MONOOXYGENASE, CHLOROPLASTIC"/>
    <property type="match status" value="1"/>
</dbReference>
<comment type="cofactor">
    <cofactor evidence="1">
        <name>Fe cation</name>
        <dbReference type="ChEBI" id="CHEBI:24875"/>
    </cofactor>
</comment>
<dbReference type="CDD" id="cd03469">
    <property type="entry name" value="Rieske_RO_Alpha_N"/>
    <property type="match status" value="1"/>
</dbReference>
<dbReference type="PROSITE" id="PS51296">
    <property type="entry name" value="RIESKE"/>
    <property type="match status" value="1"/>
</dbReference>
<keyword evidence="3" id="KW-0479">Metal-binding</keyword>
<dbReference type="GO" id="GO:0051213">
    <property type="term" value="F:dioxygenase activity"/>
    <property type="evidence" value="ECO:0007669"/>
    <property type="project" value="UniProtKB-KW"/>
</dbReference>
<dbReference type="Pfam" id="PF00848">
    <property type="entry name" value="Ring_hydroxyl_A"/>
    <property type="match status" value="1"/>
</dbReference>
<dbReference type="Gene3D" id="2.102.10.10">
    <property type="entry name" value="Rieske [2Fe-2S] iron-sulphur domain"/>
    <property type="match status" value="1"/>
</dbReference>
<accession>A0ABV7EQV6</accession>
<dbReference type="PANTHER" id="PTHR43756:SF5">
    <property type="entry name" value="CHOLINE MONOOXYGENASE, CHLOROPLASTIC"/>
    <property type="match status" value="1"/>
</dbReference>
<keyword evidence="2" id="KW-0001">2Fe-2S</keyword>
<keyword evidence="5" id="KW-0408">Iron</keyword>
<dbReference type="EC" id="1.14.13.-" evidence="9"/>
<proteinExistence type="predicted"/>
<evidence type="ECO:0000256" key="7">
    <source>
        <dbReference type="SAM" id="MobiDB-lite"/>
    </source>
</evidence>
<protein>
    <submittedName>
        <fullName evidence="9">Aromatic ring-hydroxylating dioxygenase subunit alpha</fullName>
        <ecNumber evidence="9">1.14.13.-</ecNumber>
    </submittedName>
</protein>
<evidence type="ECO:0000313" key="9">
    <source>
        <dbReference type="EMBL" id="MFC3105142.1"/>
    </source>
</evidence>
<dbReference type="CDD" id="cd00680">
    <property type="entry name" value="RHO_alpha_C"/>
    <property type="match status" value="1"/>
</dbReference>
<evidence type="ECO:0000256" key="5">
    <source>
        <dbReference type="ARBA" id="ARBA00023004"/>
    </source>
</evidence>
<sequence>MTSLESSQDEVGPLPRTAPPDYTDQRLYARTRAAVERAVTIIPDAYREQAFWQVEREQVFARSWVPVTCSSRVGGKRIAQVVELAGREVLIWRNRDGQLRAFHNVCRHRGTQLLPPGCHELAFNGVRCPYHSWAYDLDGRCMGTPYFEGSGIPPEMKAAFDTDAASNFDKRDYGLLSVHVAEWGGLIFINLAEETAPLETQLGDLPGRLDHYQLHDWTIQADREYEVNANYKLIAENFMECYHLPWVHPELVSVSPVENHYRWQGRGLYTGMCTTPISADTPAGGWQSLPAFSGIGDRDADTGRFVLLFPNTAMAILPNHVFVLIAHPLGPDRTREETFILSHPECVGDGELAAQGIAQLHRFWDLVNQQDIDIVERVQRGLNGPAFPGGRLCYHFEEPVHRFQNMIIDKMVGIERIPEGDTEEAMPMFRPRRTSVRTG</sequence>
<dbReference type="SUPFAM" id="SSF50022">
    <property type="entry name" value="ISP domain"/>
    <property type="match status" value="1"/>
</dbReference>
<dbReference type="SUPFAM" id="SSF55961">
    <property type="entry name" value="Bet v1-like"/>
    <property type="match status" value="1"/>
</dbReference>
<comment type="caution">
    <text evidence="9">The sequence shown here is derived from an EMBL/GenBank/DDBJ whole genome shotgun (WGS) entry which is preliminary data.</text>
</comment>
<evidence type="ECO:0000256" key="1">
    <source>
        <dbReference type="ARBA" id="ARBA00001962"/>
    </source>
</evidence>
<keyword evidence="10" id="KW-1185">Reference proteome</keyword>
<dbReference type="InterPro" id="IPR015879">
    <property type="entry name" value="Ring_hydroxy_dOase_asu_C_dom"/>
</dbReference>
<dbReference type="Proteomes" id="UP001595462">
    <property type="component" value="Unassembled WGS sequence"/>
</dbReference>
<dbReference type="Gene3D" id="3.90.380.10">
    <property type="entry name" value="Naphthalene 1,2-dioxygenase Alpha Subunit, Chain A, domain 1"/>
    <property type="match status" value="2"/>
</dbReference>
<evidence type="ECO:0000256" key="2">
    <source>
        <dbReference type="ARBA" id="ARBA00022714"/>
    </source>
</evidence>
<dbReference type="InterPro" id="IPR017941">
    <property type="entry name" value="Rieske_2Fe-2S"/>
</dbReference>